<dbReference type="PRINTS" id="PR00081">
    <property type="entry name" value="GDHRDH"/>
</dbReference>
<dbReference type="PANTHER" id="PTHR43157">
    <property type="entry name" value="PHOSPHATIDYLINOSITOL-GLYCAN BIOSYNTHESIS CLASS F PROTEIN-RELATED"/>
    <property type="match status" value="1"/>
</dbReference>
<organism evidence="3 4">
    <name type="scientific">Janibacter terrae</name>
    <dbReference type="NCBI Taxonomy" id="103817"/>
    <lineage>
        <taxon>Bacteria</taxon>
        <taxon>Bacillati</taxon>
        <taxon>Actinomycetota</taxon>
        <taxon>Actinomycetes</taxon>
        <taxon>Micrococcales</taxon>
        <taxon>Intrasporangiaceae</taxon>
        <taxon>Janibacter</taxon>
    </lineage>
</organism>
<dbReference type="SUPFAM" id="SSF51735">
    <property type="entry name" value="NAD(P)-binding Rossmann-fold domains"/>
    <property type="match status" value="1"/>
</dbReference>
<evidence type="ECO:0000256" key="1">
    <source>
        <dbReference type="ARBA" id="ARBA00023002"/>
    </source>
</evidence>
<evidence type="ECO:0000256" key="2">
    <source>
        <dbReference type="RuleBase" id="RU000363"/>
    </source>
</evidence>
<accession>A0ABZ2FJY4</accession>
<dbReference type="RefSeq" id="WP_338539016.1">
    <property type="nucleotide sequence ID" value="NZ_CP104874.1"/>
</dbReference>
<proteinExistence type="inferred from homology"/>
<keyword evidence="4" id="KW-1185">Reference proteome</keyword>
<dbReference type="Pfam" id="PF00106">
    <property type="entry name" value="adh_short"/>
    <property type="match status" value="1"/>
</dbReference>
<dbReference type="Gene3D" id="3.40.50.720">
    <property type="entry name" value="NAD(P)-binding Rossmann-like Domain"/>
    <property type="match status" value="1"/>
</dbReference>
<dbReference type="InterPro" id="IPR002347">
    <property type="entry name" value="SDR_fam"/>
</dbReference>
<dbReference type="EMBL" id="CP104874">
    <property type="protein sequence ID" value="WWF06438.1"/>
    <property type="molecule type" value="Genomic_DNA"/>
</dbReference>
<dbReference type="InterPro" id="IPR036291">
    <property type="entry name" value="NAD(P)-bd_dom_sf"/>
</dbReference>
<comment type="similarity">
    <text evidence="2">Belongs to the short-chain dehydrogenases/reductases (SDR) family.</text>
</comment>
<gene>
    <name evidence="3" type="ORF">N5P18_06070</name>
</gene>
<name>A0ABZ2FJY4_9MICO</name>
<evidence type="ECO:0000313" key="3">
    <source>
        <dbReference type="EMBL" id="WWF06438.1"/>
    </source>
</evidence>
<evidence type="ECO:0000313" key="4">
    <source>
        <dbReference type="Proteomes" id="UP001381003"/>
    </source>
</evidence>
<reference evidence="3 4" key="1">
    <citation type="submission" date="2022-09" db="EMBL/GenBank/DDBJ databases">
        <title>Complete genome sequence of Janibacter terrae strain COS04-44, PCL-degrading bacteria isolated from oil spilled coast.</title>
        <authorList>
            <person name="Park H."/>
            <person name="Kim J.Y."/>
            <person name="An S.H."/>
            <person name="Lee C.M."/>
            <person name="Weon H.-Y."/>
        </authorList>
    </citation>
    <scope>NUCLEOTIDE SEQUENCE [LARGE SCALE GENOMIC DNA]</scope>
    <source>
        <strain evidence="3 4">COS04-44</strain>
    </source>
</reference>
<sequence length="308" mass="32681">MTRTRDAWSLDRMPDQTGRTVVVTGASSGLGAVTARELAARGAHVVLVCRDTAKGEAVAADLERAQVVRLDLSSLDSVRLAAREVRDRHERIDLLVNNAGVMMTPRGVTADGFELQVGTNHLGHFALTALLLERLLVTPGSRVVTVSSLAHRFGGGRLDVDDLQSERGYDPMGAYGRSKLANLLFTHELQRRLSEAGAGTIALAAHPGLSRTALARYLPAPARPLVAAGNVLVGQSAAKGALPILRAATDPAAVGGEYYGPSGFREFRGRPVAVGSSRGSRDPEVMRRLWEVSEELTGVPFAELAPAP</sequence>
<keyword evidence="1" id="KW-0560">Oxidoreductase</keyword>
<dbReference type="NCBIfam" id="NF004846">
    <property type="entry name" value="PRK06197.1"/>
    <property type="match status" value="1"/>
</dbReference>
<dbReference type="CDD" id="cd05327">
    <property type="entry name" value="retinol-DH_like_SDR_c_like"/>
    <property type="match status" value="1"/>
</dbReference>
<dbReference type="PANTHER" id="PTHR43157:SF31">
    <property type="entry name" value="PHOSPHATIDYLINOSITOL-GLYCAN BIOSYNTHESIS CLASS F PROTEIN"/>
    <property type="match status" value="1"/>
</dbReference>
<dbReference type="PRINTS" id="PR00080">
    <property type="entry name" value="SDRFAMILY"/>
</dbReference>
<dbReference type="Proteomes" id="UP001381003">
    <property type="component" value="Chromosome"/>
</dbReference>
<protein>
    <submittedName>
        <fullName evidence="3">Oxidoreductase</fullName>
    </submittedName>
</protein>